<dbReference type="OrthoDB" id="10253869at2759"/>
<dbReference type="PANTHER" id="PTHR42921">
    <property type="entry name" value="ACETOACETYL-COA SYNTHETASE"/>
    <property type="match status" value="1"/>
</dbReference>
<dbReference type="eggNOG" id="KOG1175">
    <property type="taxonomic scope" value="Eukaryota"/>
</dbReference>
<dbReference type="Gene3D" id="3.30.300.30">
    <property type="match status" value="1"/>
</dbReference>
<dbReference type="Proteomes" id="UP000016933">
    <property type="component" value="Unassembled WGS sequence"/>
</dbReference>
<dbReference type="EMBL" id="KB446539">
    <property type="protein sequence ID" value="EME44140.1"/>
    <property type="molecule type" value="Genomic_DNA"/>
</dbReference>
<evidence type="ECO:0000313" key="3">
    <source>
        <dbReference type="Proteomes" id="UP000016933"/>
    </source>
</evidence>
<gene>
    <name evidence="2" type="ORF">DOTSEDRAFT_88389</name>
</gene>
<dbReference type="InterPro" id="IPR045851">
    <property type="entry name" value="AMP-bd_C_sf"/>
</dbReference>
<dbReference type="AlphaFoldDB" id="N1PP45"/>
<feature type="domain" description="AMP-dependent synthetase/ligase" evidence="1">
    <location>
        <begin position="112"/>
        <end position="466"/>
    </location>
</feature>
<dbReference type="InterPro" id="IPR042099">
    <property type="entry name" value="ANL_N_sf"/>
</dbReference>
<name>N1PP45_DOTSN</name>
<dbReference type="InterPro" id="IPR020845">
    <property type="entry name" value="AMP-binding_CS"/>
</dbReference>
<accession>N1PP45</accession>
<evidence type="ECO:0000259" key="1">
    <source>
        <dbReference type="Pfam" id="PF00501"/>
    </source>
</evidence>
<dbReference type="PROSITE" id="PS00455">
    <property type="entry name" value="AMP_BINDING"/>
    <property type="match status" value="1"/>
</dbReference>
<dbReference type="STRING" id="675120.N1PP45"/>
<sequence>MPPKIFEPSDDFVERSYLTEYRRYINQRFTLELAGYHDLHAFSVDRPNDFWGCLLKASAQPSQAVDESIPIDEYCALGRGEFYKDSRLNYAENVLRSGTSIAVQAINEQTLNTPEQLTWDHLGERVRIYTNALRASGFKRGDVMCVIGGSTVNSLVLVLAAAAIAGVVACFATDAGERVLLDRVGQLRPKLLFAEPVYRYNGKEHDITSRIQTVWGAVRTLAGAQIISTGTATPEGWTSFKNFIGGDAGQPLTFEQVPFHTPFVVLFSSGTTGTPKGIIHSQGGLVINALKEHYLHYNHDERAVHYHYAGIGWTLWNIMIGALFTRTQIVLYDGSPFYPTPEKLLAAVMATGVTSYGAGPRYFTELQKAGVDAKSYVQNVDKLPSAGALLTESMSLWIKDSFGPICQISTSGGTELCGNFIHGTQTMPVYAGENAVKVLGMDVDVFTAEGKPALPGESGELVCKKPFPNMPAMFWNDEGNKKYRAAYFERFPHVWTHGDYMVINPETDGLTIMGRSDGVLNPSGIRFGSGEIYTVLERYAKDELADSICVAQQREQDQSEQIYLFLLLKGGTLSEELKKRIRDGISRDLSRRHVPHYMFVAPKDQIPYNVNGKKLEIPLRAVLSEGEKAFSRRKFTAEERQALELYLPYFEVEKVVNEESSVPRAKL</sequence>
<keyword evidence="3" id="KW-1185">Reference proteome</keyword>
<dbReference type="PANTHER" id="PTHR42921:SF4">
    <property type="entry name" value="ACETOACETYL-COA SYNTHASE (AFU_ORTHOLOGUE AFUA_8G04770)"/>
    <property type="match status" value="1"/>
</dbReference>
<dbReference type="Gene3D" id="3.40.50.12780">
    <property type="entry name" value="N-terminal domain of ligase-like"/>
    <property type="match status" value="1"/>
</dbReference>
<reference evidence="3" key="1">
    <citation type="journal article" date="2012" name="PLoS Genet.">
        <title>The genomes of the fungal plant pathogens Cladosporium fulvum and Dothistroma septosporum reveal adaptation to different hosts and lifestyles but also signatures of common ancestry.</title>
        <authorList>
            <person name="de Wit P.J.G.M."/>
            <person name="van der Burgt A."/>
            <person name="Oekmen B."/>
            <person name="Stergiopoulos I."/>
            <person name="Abd-Elsalam K.A."/>
            <person name="Aerts A.L."/>
            <person name="Bahkali A.H."/>
            <person name="Beenen H.G."/>
            <person name="Chettri P."/>
            <person name="Cox M.P."/>
            <person name="Datema E."/>
            <person name="de Vries R.P."/>
            <person name="Dhillon B."/>
            <person name="Ganley A.R."/>
            <person name="Griffiths S.A."/>
            <person name="Guo Y."/>
            <person name="Hamelin R.C."/>
            <person name="Henrissat B."/>
            <person name="Kabir M.S."/>
            <person name="Jashni M.K."/>
            <person name="Kema G."/>
            <person name="Klaubauf S."/>
            <person name="Lapidus A."/>
            <person name="Levasseur A."/>
            <person name="Lindquist E."/>
            <person name="Mehrabi R."/>
            <person name="Ohm R.A."/>
            <person name="Owen T.J."/>
            <person name="Salamov A."/>
            <person name="Schwelm A."/>
            <person name="Schijlen E."/>
            <person name="Sun H."/>
            <person name="van den Burg H.A."/>
            <person name="van Ham R.C.H.J."/>
            <person name="Zhang S."/>
            <person name="Goodwin S.B."/>
            <person name="Grigoriev I.V."/>
            <person name="Collemare J."/>
            <person name="Bradshaw R.E."/>
        </authorList>
    </citation>
    <scope>NUCLEOTIDE SEQUENCE [LARGE SCALE GENOMIC DNA]</scope>
    <source>
        <strain evidence="3">NZE10 / CBS 128990</strain>
    </source>
</reference>
<dbReference type="SUPFAM" id="SSF56801">
    <property type="entry name" value="Acetyl-CoA synthetase-like"/>
    <property type="match status" value="1"/>
</dbReference>
<dbReference type="InterPro" id="IPR000873">
    <property type="entry name" value="AMP-dep_synth/lig_dom"/>
</dbReference>
<dbReference type="GO" id="GO:0030729">
    <property type="term" value="F:acetoacetate-CoA ligase activity"/>
    <property type="evidence" value="ECO:0007669"/>
    <property type="project" value="TreeGrafter"/>
</dbReference>
<dbReference type="Pfam" id="PF00501">
    <property type="entry name" value="AMP-binding"/>
    <property type="match status" value="1"/>
</dbReference>
<dbReference type="HOGENOM" id="CLU_000022_3_3_1"/>
<proteinExistence type="predicted"/>
<evidence type="ECO:0000313" key="2">
    <source>
        <dbReference type="EMBL" id="EME44140.1"/>
    </source>
</evidence>
<protein>
    <recommendedName>
        <fullName evidence="1">AMP-dependent synthetase/ligase domain-containing protein</fullName>
    </recommendedName>
</protein>
<reference evidence="2 3" key="2">
    <citation type="journal article" date="2012" name="PLoS Pathog.">
        <title>Diverse lifestyles and strategies of plant pathogenesis encoded in the genomes of eighteen Dothideomycetes fungi.</title>
        <authorList>
            <person name="Ohm R.A."/>
            <person name="Feau N."/>
            <person name="Henrissat B."/>
            <person name="Schoch C.L."/>
            <person name="Horwitz B.A."/>
            <person name="Barry K.W."/>
            <person name="Condon B.J."/>
            <person name="Copeland A.C."/>
            <person name="Dhillon B."/>
            <person name="Glaser F."/>
            <person name="Hesse C.N."/>
            <person name="Kosti I."/>
            <person name="LaButti K."/>
            <person name="Lindquist E.A."/>
            <person name="Lucas S."/>
            <person name="Salamov A.A."/>
            <person name="Bradshaw R.E."/>
            <person name="Ciuffetti L."/>
            <person name="Hamelin R.C."/>
            <person name="Kema G.H.J."/>
            <person name="Lawrence C."/>
            <person name="Scott J.A."/>
            <person name="Spatafora J.W."/>
            <person name="Turgeon B.G."/>
            <person name="de Wit P.J.G.M."/>
            <person name="Zhong S."/>
            <person name="Goodwin S.B."/>
            <person name="Grigoriev I.V."/>
        </authorList>
    </citation>
    <scope>NUCLEOTIDE SEQUENCE [LARGE SCALE GENOMIC DNA]</scope>
    <source>
        <strain evidence="3">NZE10 / CBS 128990</strain>
    </source>
</reference>
<organism evidence="2 3">
    <name type="scientific">Dothistroma septosporum (strain NZE10 / CBS 128990)</name>
    <name type="common">Red band needle blight fungus</name>
    <name type="synonym">Mycosphaerella pini</name>
    <dbReference type="NCBI Taxonomy" id="675120"/>
    <lineage>
        <taxon>Eukaryota</taxon>
        <taxon>Fungi</taxon>
        <taxon>Dikarya</taxon>
        <taxon>Ascomycota</taxon>
        <taxon>Pezizomycotina</taxon>
        <taxon>Dothideomycetes</taxon>
        <taxon>Dothideomycetidae</taxon>
        <taxon>Mycosphaerellales</taxon>
        <taxon>Mycosphaerellaceae</taxon>
        <taxon>Dothistroma</taxon>
    </lineage>
</organism>